<dbReference type="Gene3D" id="2.60.40.10">
    <property type="entry name" value="Immunoglobulins"/>
    <property type="match status" value="2"/>
</dbReference>
<dbReference type="InterPro" id="IPR013783">
    <property type="entry name" value="Ig-like_fold"/>
</dbReference>
<feature type="chain" id="PRO_5047408368" evidence="1">
    <location>
        <begin position="43"/>
        <end position="760"/>
    </location>
</feature>
<accession>A0ABS4JH56</accession>
<reference evidence="3 4" key="1">
    <citation type="submission" date="2021-03" db="EMBL/GenBank/DDBJ databases">
        <title>Genomic Encyclopedia of Type Strains, Phase IV (KMG-IV): sequencing the most valuable type-strain genomes for metagenomic binning, comparative biology and taxonomic classification.</title>
        <authorList>
            <person name="Goeker M."/>
        </authorList>
    </citation>
    <scope>NUCLEOTIDE SEQUENCE [LARGE SCALE GENOMIC DNA]</scope>
    <source>
        <strain evidence="3 4">DSM 26806</strain>
    </source>
</reference>
<name>A0ABS4JH56_9BACL</name>
<dbReference type="InterPro" id="IPR003961">
    <property type="entry name" value="FN3_dom"/>
</dbReference>
<sequence length="760" mass="83548">MLQARLALGTFLSVPRLMKLAVVLVLCCSLVPFSFSTPSALAASSLTLDTPTEGSNPTDPIVRVSGTFTDLYDINLIINGVKQVDTHISDPLGTESGTWYYDLDTTKYDGPIELVARGLDSTTRYGVTSPFVIFQVDHPTANVPQVQIVSPQDDAHLTDSTLIKVQATGRNPLENIQVRINGGVWNDTTLSGDSYEYIWNSADLGDKTSSIEARATDNQGNTGKSTTVYVQHGQGNHEPVTIVKQDRAMWLWEKSAYNLVLNPGSRAPLEALTSDTSTFNSSAITTIYLGVFPYDNVDMLEDQRVKVREFLAWAHSHNLKIQACIAGGTVPAYFGSYTRYQKYAVRELEKVINFNLSSDSNERFDGVNIDVEPYIMPEFKSQKPAMQTQYLDLLQKMVDRRNLSELNLPLGPAVPRWYDSSDTASNITWHGQTKWLSEHVQDLMDYISIMDYTDSASGIISGAQGEIAYANSINKPNSVIVGVETLDISNSGDPETITFREEGRTYMENTLNTVKQAFANSASYGGIAMHHYDSIRALPSQWGPNAIFWNLPTPDTTPPGPLTRPLTAQTFDYQTIQLNYGRAYDNSDVDGYRIYRGTNPTFQPGPQNVVADARGLNFSDTGLLSGTTYYYKVAAVDISGNVGPYSNVISATTEQTDLKPLSIKSMTVTYNGSKAKVTVRVKDYNTGQEIPVKMYGRFTNLFGKYVSFNSTASSAGTADSESVTVTSGLGGFSPQRILSAGYYWASAYDSTHLATVSWPQ</sequence>
<proteinExistence type="predicted"/>
<dbReference type="Pfam" id="PF17957">
    <property type="entry name" value="Big_7"/>
    <property type="match status" value="1"/>
</dbReference>
<dbReference type="SUPFAM" id="SSF49265">
    <property type="entry name" value="Fibronectin type III"/>
    <property type="match status" value="1"/>
</dbReference>
<dbReference type="Proteomes" id="UP001519288">
    <property type="component" value="Unassembled WGS sequence"/>
</dbReference>
<gene>
    <name evidence="3" type="ORF">J2Z69_001399</name>
</gene>
<evidence type="ECO:0000313" key="4">
    <source>
        <dbReference type="Proteomes" id="UP001519288"/>
    </source>
</evidence>
<feature type="signal peptide" evidence="1">
    <location>
        <begin position="1"/>
        <end position="42"/>
    </location>
</feature>
<dbReference type="CDD" id="cd00063">
    <property type="entry name" value="FN3"/>
    <property type="match status" value="1"/>
</dbReference>
<protein>
    <submittedName>
        <fullName evidence="3">Chitodextrinase</fullName>
    </submittedName>
</protein>
<dbReference type="EMBL" id="JAGGLD010000001">
    <property type="protein sequence ID" value="MBP2000380.1"/>
    <property type="molecule type" value="Genomic_DNA"/>
</dbReference>
<keyword evidence="1" id="KW-0732">Signal</keyword>
<organism evidence="3 4">
    <name type="scientific">Paenibacillus shirakamiensis</name>
    <dbReference type="NCBI Taxonomy" id="1265935"/>
    <lineage>
        <taxon>Bacteria</taxon>
        <taxon>Bacillati</taxon>
        <taxon>Bacillota</taxon>
        <taxon>Bacilli</taxon>
        <taxon>Bacillales</taxon>
        <taxon>Paenibacillaceae</taxon>
        <taxon>Paenibacillus</taxon>
    </lineage>
</organism>
<evidence type="ECO:0000313" key="3">
    <source>
        <dbReference type="EMBL" id="MBP2000380.1"/>
    </source>
</evidence>
<evidence type="ECO:0000256" key="1">
    <source>
        <dbReference type="SAM" id="SignalP"/>
    </source>
</evidence>
<dbReference type="PROSITE" id="PS50853">
    <property type="entry name" value="FN3"/>
    <property type="match status" value="1"/>
</dbReference>
<evidence type="ECO:0000259" key="2">
    <source>
        <dbReference type="PROSITE" id="PS50853"/>
    </source>
</evidence>
<dbReference type="InterPro" id="IPR017853">
    <property type="entry name" value="GH"/>
</dbReference>
<dbReference type="InterPro" id="IPR036116">
    <property type="entry name" value="FN3_sf"/>
</dbReference>
<keyword evidence="4" id="KW-1185">Reference proteome</keyword>
<feature type="domain" description="Fibronectin type-III" evidence="2">
    <location>
        <begin position="558"/>
        <end position="656"/>
    </location>
</feature>
<dbReference type="SUPFAM" id="SSF51445">
    <property type="entry name" value="(Trans)glycosidases"/>
    <property type="match status" value="1"/>
</dbReference>
<comment type="caution">
    <text evidence="3">The sequence shown here is derived from an EMBL/GenBank/DDBJ whole genome shotgun (WGS) entry which is preliminary data.</text>
</comment>
<dbReference type="Gene3D" id="3.20.20.80">
    <property type="entry name" value="Glycosidases"/>
    <property type="match status" value="1"/>
</dbReference>
<dbReference type="RefSeq" id="WP_342591556.1">
    <property type="nucleotide sequence ID" value="NZ_JAGGLD010000001.1"/>
</dbReference>